<evidence type="ECO:0000313" key="1">
    <source>
        <dbReference type="EMBL" id="KAL2347680.1"/>
    </source>
</evidence>
<dbReference type="Proteomes" id="UP001603857">
    <property type="component" value="Unassembled WGS sequence"/>
</dbReference>
<dbReference type="AlphaFoldDB" id="A0ABD1NHU0"/>
<name>A0ABD1NHU0_9FABA</name>
<proteinExistence type="predicted"/>
<dbReference type="Gene3D" id="1.20.58.1030">
    <property type="match status" value="1"/>
</dbReference>
<reference evidence="1 2" key="1">
    <citation type="submission" date="2024-08" db="EMBL/GenBank/DDBJ databases">
        <title>Insights into the chromosomal genome structure of Flemingia macrophylla.</title>
        <authorList>
            <person name="Ding Y."/>
            <person name="Zhao Y."/>
            <person name="Bi W."/>
            <person name="Wu M."/>
            <person name="Zhao G."/>
            <person name="Gong Y."/>
            <person name="Li W."/>
            <person name="Zhang P."/>
        </authorList>
    </citation>
    <scope>NUCLEOTIDE SEQUENCE [LARGE SCALE GENOMIC DNA]</scope>
    <source>
        <strain evidence="1">DYQJB</strain>
        <tissue evidence="1">Leaf</tissue>
    </source>
</reference>
<sequence length="97" mass="11155">MPSLSWKIGHVLPKEIEEKLSHSEEEYFKKHSTTLKSCMSKLMVDLTVVTSRHPFPISFPPPSLSSTMHMYTFTLCLINLWDELTWPTRDAKSTSGQ</sequence>
<comment type="caution">
    <text evidence="1">The sequence shown here is derived from an EMBL/GenBank/DDBJ whole genome shotgun (WGS) entry which is preliminary data.</text>
</comment>
<organism evidence="1 2">
    <name type="scientific">Flemingia macrophylla</name>
    <dbReference type="NCBI Taxonomy" id="520843"/>
    <lineage>
        <taxon>Eukaryota</taxon>
        <taxon>Viridiplantae</taxon>
        <taxon>Streptophyta</taxon>
        <taxon>Embryophyta</taxon>
        <taxon>Tracheophyta</taxon>
        <taxon>Spermatophyta</taxon>
        <taxon>Magnoliopsida</taxon>
        <taxon>eudicotyledons</taxon>
        <taxon>Gunneridae</taxon>
        <taxon>Pentapetalae</taxon>
        <taxon>rosids</taxon>
        <taxon>fabids</taxon>
        <taxon>Fabales</taxon>
        <taxon>Fabaceae</taxon>
        <taxon>Papilionoideae</taxon>
        <taxon>50 kb inversion clade</taxon>
        <taxon>NPAAA clade</taxon>
        <taxon>indigoferoid/millettioid clade</taxon>
        <taxon>Phaseoleae</taxon>
        <taxon>Flemingia</taxon>
    </lineage>
</organism>
<accession>A0ABD1NHU0</accession>
<dbReference type="EMBL" id="JBGMDY010000001">
    <property type="protein sequence ID" value="KAL2347680.1"/>
    <property type="molecule type" value="Genomic_DNA"/>
</dbReference>
<gene>
    <name evidence="1" type="ORF">Fmac_001680</name>
</gene>
<dbReference type="InterPro" id="IPR005339">
    <property type="entry name" value="GINS_Psf1"/>
</dbReference>
<dbReference type="SUPFAM" id="SSF158573">
    <property type="entry name" value="GINS helical bundle-like"/>
    <property type="match status" value="1"/>
</dbReference>
<protein>
    <submittedName>
        <fullName evidence="1">Uncharacterized protein</fullName>
    </submittedName>
</protein>
<keyword evidence="2" id="KW-1185">Reference proteome</keyword>
<dbReference type="InterPro" id="IPR036224">
    <property type="entry name" value="GINS_bundle-like_dom_sf"/>
</dbReference>
<dbReference type="PANTHER" id="PTHR12914">
    <property type="entry name" value="PARTNER OF SLD5"/>
    <property type="match status" value="1"/>
</dbReference>
<evidence type="ECO:0000313" key="2">
    <source>
        <dbReference type="Proteomes" id="UP001603857"/>
    </source>
</evidence>
<dbReference type="PANTHER" id="PTHR12914:SF2">
    <property type="entry name" value="DNA REPLICATION COMPLEX GINS PROTEIN PSF1"/>
    <property type="match status" value="1"/>
</dbReference>